<dbReference type="PANTHER" id="PTHR33204">
    <property type="entry name" value="TRANSCRIPTIONAL REGULATOR, MARR FAMILY"/>
    <property type="match status" value="1"/>
</dbReference>
<comment type="caution">
    <text evidence="5">The sequence shown here is derived from an EMBL/GenBank/DDBJ whole genome shotgun (WGS) entry which is preliminary data.</text>
</comment>
<dbReference type="PANTHER" id="PTHR33204:SF29">
    <property type="entry name" value="TRANSCRIPTIONAL REGULATOR"/>
    <property type="match status" value="1"/>
</dbReference>
<dbReference type="Pfam" id="PF01638">
    <property type="entry name" value="HxlR"/>
    <property type="match status" value="1"/>
</dbReference>
<feature type="domain" description="HTH hxlR-type" evidence="4">
    <location>
        <begin position="12"/>
        <end position="110"/>
    </location>
</feature>
<evidence type="ECO:0000313" key="5">
    <source>
        <dbReference type="EMBL" id="MFD1605308.1"/>
    </source>
</evidence>
<dbReference type="InterPro" id="IPR002577">
    <property type="entry name" value="HTH_HxlR"/>
</dbReference>
<dbReference type="InterPro" id="IPR036390">
    <property type="entry name" value="WH_DNA-bd_sf"/>
</dbReference>
<keyword evidence="2" id="KW-0238">DNA-binding</keyword>
<evidence type="ECO:0000259" key="4">
    <source>
        <dbReference type="PROSITE" id="PS51118"/>
    </source>
</evidence>
<dbReference type="RefSeq" id="WP_379813130.1">
    <property type="nucleotide sequence ID" value="NZ_JBHUDZ010000018.1"/>
</dbReference>
<accession>A0ABW4HI69</accession>
<dbReference type="SUPFAM" id="SSF46785">
    <property type="entry name" value="Winged helix' DNA-binding domain"/>
    <property type="match status" value="1"/>
</dbReference>
<dbReference type="Proteomes" id="UP001597138">
    <property type="component" value="Unassembled WGS sequence"/>
</dbReference>
<evidence type="ECO:0000256" key="3">
    <source>
        <dbReference type="ARBA" id="ARBA00023163"/>
    </source>
</evidence>
<keyword evidence="3" id="KW-0804">Transcription</keyword>
<dbReference type="EMBL" id="JBHUDZ010000018">
    <property type="protein sequence ID" value="MFD1605308.1"/>
    <property type="molecule type" value="Genomic_DNA"/>
</dbReference>
<evidence type="ECO:0000256" key="2">
    <source>
        <dbReference type="ARBA" id="ARBA00023125"/>
    </source>
</evidence>
<dbReference type="InterPro" id="IPR036388">
    <property type="entry name" value="WH-like_DNA-bd_sf"/>
</dbReference>
<evidence type="ECO:0000313" key="6">
    <source>
        <dbReference type="Proteomes" id="UP001597138"/>
    </source>
</evidence>
<name>A0ABW4HI69_9FLAO</name>
<proteinExistence type="predicted"/>
<dbReference type="Gene3D" id="1.10.10.10">
    <property type="entry name" value="Winged helix-like DNA-binding domain superfamily/Winged helix DNA-binding domain"/>
    <property type="match status" value="1"/>
</dbReference>
<sequence length="115" mass="13277">MYKRKKNITVECGLHLFLEIINGKWKITLIWHIYNGVIRPGQLQRKIPKASRRVLETQLNQLVKHGILSKETYNVKPPKAEYSLTSLGESLIPIIESTAKWGENNRAQLEKLIIS</sequence>
<evidence type="ECO:0000256" key="1">
    <source>
        <dbReference type="ARBA" id="ARBA00023015"/>
    </source>
</evidence>
<keyword evidence="1" id="KW-0805">Transcription regulation</keyword>
<dbReference type="PROSITE" id="PS51118">
    <property type="entry name" value="HTH_HXLR"/>
    <property type="match status" value="1"/>
</dbReference>
<gene>
    <name evidence="5" type="ORF">ACFSC2_21410</name>
</gene>
<reference evidence="6" key="1">
    <citation type="journal article" date="2019" name="Int. J. Syst. Evol. Microbiol.">
        <title>The Global Catalogue of Microorganisms (GCM) 10K type strain sequencing project: providing services to taxonomists for standard genome sequencing and annotation.</title>
        <authorList>
            <consortium name="The Broad Institute Genomics Platform"/>
            <consortium name="The Broad Institute Genome Sequencing Center for Infectious Disease"/>
            <person name="Wu L."/>
            <person name="Ma J."/>
        </authorList>
    </citation>
    <scope>NUCLEOTIDE SEQUENCE [LARGE SCALE GENOMIC DNA]</scope>
    <source>
        <strain evidence="6">CCUG 70865</strain>
    </source>
</reference>
<keyword evidence="6" id="KW-1185">Reference proteome</keyword>
<protein>
    <submittedName>
        <fullName evidence="5">Winged helix-turn-helix transcriptional regulator</fullName>
    </submittedName>
</protein>
<organism evidence="5 6">
    <name type="scientific">Flavobacterium artemisiae</name>
    <dbReference type="NCBI Taxonomy" id="2126556"/>
    <lineage>
        <taxon>Bacteria</taxon>
        <taxon>Pseudomonadati</taxon>
        <taxon>Bacteroidota</taxon>
        <taxon>Flavobacteriia</taxon>
        <taxon>Flavobacteriales</taxon>
        <taxon>Flavobacteriaceae</taxon>
        <taxon>Flavobacterium</taxon>
    </lineage>
</organism>